<dbReference type="AlphaFoldDB" id="A0A1V2GVJ0"/>
<dbReference type="Gene3D" id="3.90.550.10">
    <property type="entry name" value="Spore Coat Polysaccharide Biosynthesis Protein SpsA, Chain A"/>
    <property type="match status" value="1"/>
</dbReference>
<gene>
    <name evidence="5" type="ORF">BKE38_24580</name>
</gene>
<protein>
    <recommendedName>
        <fullName evidence="4">Glycosyltransferase 2-like domain-containing protein</fullName>
    </recommendedName>
</protein>
<comment type="caution">
    <text evidence="5">The sequence shown here is derived from an EMBL/GenBank/DDBJ whole genome shotgun (WGS) entry which is preliminary data.</text>
</comment>
<accession>A0A1V2GVJ0</accession>
<dbReference type="EMBL" id="MLCO01000304">
    <property type="protein sequence ID" value="ONG47036.1"/>
    <property type="molecule type" value="Genomic_DNA"/>
</dbReference>
<keyword evidence="2" id="KW-0328">Glycosyltransferase</keyword>
<name>A0A1V2GVJ0_9PROT</name>
<dbReference type="PANTHER" id="PTHR43179:SF12">
    <property type="entry name" value="GALACTOFURANOSYLTRANSFERASE GLFT2"/>
    <property type="match status" value="1"/>
</dbReference>
<evidence type="ECO:0000313" key="6">
    <source>
        <dbReference type="Proteomes" id="UP000188879"/>
    </source>
</evidence>
<feature type="domain" description="Glycosyltransferase 2-like" evidence="4">
    <location>
        <begin position="2"/>
        <end position="112"/>
    </location>
</feature>
<dbReference type="Pfam" id="PF00535">
    <property type="entry name" value="Glycos_transf_2"/>
    <property type="match status" value="1"/>
</dbReference>
<keyword evidence="6" id="KW-1185">Reference proteome</keyword>
<organism evidence="5 6">
    <name type="scientific">Teichococcus deserti</name>
    <dbReference type="NCBI Taxonomy" id="1817963"/>
    <lineage>
        <taxon>Bacteria</taxon>
        <taxon>Pseudomonadati</taxon>
        <taxon>Pseudomonadota</taxon>
        <taxon>Alphaproteobacteria</taxon>
        <taxon>Acetobacterales</taxon>
        <taxon>Roseomonadaceae</taxon>
        <taxon>Roseomonas</taxon>
    </lineage>
</organism>
<evidence type="ECO:0000259" key="4">
    <source>
        <dbReference type="Pfam" id="PF00535"/>
    </source>
</evidence>
<dbReference type="SUPFAM" id="SSF53756">
    <property type="entry name" value="UDP-Glycosyltransferase/glycogen phosphorylase"/>
    <property type="match status" value="1"/>
</dbReference>
<dbReference type="Gene3D" id="3.40.50.2000">
    <property type="entry name" value="Glycogen Phosphorylase B"/>
    <property type="match status" value="1"/>
</dbReference>
<comment type="similarity">
    <text evidence="1">Belongs to the glycosyltransferase 2 family.</text>
</comment>
<dbReference type="InterPro" id="IPR001173">
    <property type="entry name" value="Glyco_trans_2-like"/>
</dbReference>
<dbReference type="SUPFAM" id="SSF53448">
    <property type="entry name" value="Nucleotide-diphospho-sugar transferases"/>
    <property type="match status" value="1"/>
</dbReference>
<proteinExistence type="inferred from homology"/>
<evidence type="ECO:0000256" key="2">
    <source>
        <dbReference type="ARBA" id="ARBA00022676"/>
    </source>
</evidence>
<reference evidence="5 6" key="1">
    <citation type="submission" date="2016-10" db="EMBL/GenBank/DDBJ databases">
        <title>Draft Genome sequence of Roseomonas sp. strain M3.</title>
        <authorList>
            <person name="Subhash Y."/>
            <person name="Lee S."/>
        </authorList>
    </citation>
    <scope>NUCLEOTIDE SEQUENCE [LARGE SCALE GENOMIC DNA]</scope>
    <source>
        <strain evidence="5 6">M3</strain>
    </source>
</reference>
<evidence type="ECO:0000256" key="1">
    <source>
        <dbReference type="ARBA" id="ARBA00006739"/>
    </source>
</evidence>
<dbReference type="InterPro" id="IPR029044">
    <property type="entry name" value="Nucleotide-diphossugar_trans"/>
</dbReference>
<evidence type="ECO:0000313" key="5">
    <source>
        <dbReference type="EMBL" id="ONG47036.1"/>
    </source>
</evidence>
<dbReference type="Proteomes" id="UP000188879">
    <property type="component" value="Unassembled WGS sequence"/>
</dbReference>
<dbReference type="GO" id="GO:0016757">
    <property type="term" value="F:glycosyltransferase activity"/>
    <property type="evidence" value="ECO:0007669"/>
    <property type="project" value="UniProtKB-KW"/>
</dbReference>
<sequence>MGFPRSVNRGLEERRGRSVVLLNADTVVPDGWLERLTAAAQSKPYVASVTPLSNNATILSYPVMNFENPLDPETQLTEIDGIASKVNDKLTIEVPVGVGFCMYMTAKAIEEVGNLSEEWGRGYGEEVDWCMRARDLGYVHLAAADIFVCHEGSVSFGADTRKKLVAQNGLLLGTKYPDYLRHVVDFVREDPLRLARSAIDLMRIEAVGLPVRVHVTHNFSGGTQVHVREFIARRRGEELGCLLRPYKAADDWGQAVDAVATLRIPDLNIRVYLKESDLVEFLKRVTAHGNLPFILHSALSWNEKLIDKILGNFSYDSVIHDYAWFCPRIQTFHDRTFCGIPHVEKCVQCVRLGTAPQDNQVLSTREGLLGYVARHHALLRNARKISAPSETARAMTLRRFGDLSIEVHPHHEADSAYQIRGIDPKAAILTMGFLGAIGVQKGFDVLRAISREVHERSLPIQLVIIGYTSDDHLLRSENPDLVITGPYERRHVRTLISQHHLDCILLPSLWPETYCYALSDAWSAGVPVVTFDIGATAERLRRFGGGIVLPEGTAWPTIPDTILDHIRSGDFRPQAVDLNHGRTIEVIEEIAVA</sequence>
<dbReference type="Pfam" id="PF13692">
    <property type="entry name" value="Glyco_trans_1_4"/>
    <property type="match status" value="1"/>
</dbReference>
<evidence type="ECO:0000256" key="3">
    <source>
        <dbReference type="ARBA" id="ARBA00022679"/>
    </source>
</evidence>
<keyword evidence="3" id="KW-0808">Transferase</keyword>
<dbReference type="PANTHER" id="PTHR43179">
    <property type="entry name" value="RHAMNOSYLTRANSFERASE WBBL"/>
    <property type="match status" value="1"/>
</dbReference>